<dbReference type="GeneID" id="70219540"/>
<gene>
    <name evidence="2" type="ORF">BKA55DRAFT_534324</name>
</gene>
<sequence length="188" mass="20308">MAQDLLSIHSGGLPDNSVSEWHTKDDSPQINGAQSVNDVPNANAIRAEEYPEPVAQFGLSELPPTTTWPEQIGCLTAHVQRLRDILRAILNCSRNLMRKTDENNDDEESDNSSDTFGESLQPIGTSNGSYQQTGQDRVTLPTGGRIVHIGNGIVIVIQELRINPQCRSCSVQQPSSAQQSSASASAQA</sequence>
<protein>
    <submittedName>
        <fullName evidence="2">Uncharacterized protein</fullName>
    </submittedName>
</protein>
<proteinExistence type="predicted"/>
<accession>A0A9P9KS44</accession>
<evidence type="ECO:0000313" key="2">
    <source>
        <dbReference type="EMBL" id="KAH7267555.1"/>
    </source>
</evidence>
<feature type="region of interest" description="Disordered" evidence="1">
    <location>
        <begin position="1"/>
        <end position="36"/>
    </location>
</feature>
<organism evidence="2 3">
    <name type="scientific">Fusarium redolens</name>
    <dbReference type="NCBI Taxonomy" id="48865"/>
    <lineage>
        <taxon>Eukaryota</taxon>
        <taxon>Fungi</taxon>
        <taxon>Dikarya</taxon>
        <taxon>Ascomycota</taxon>
        <taxon>Pezizomycotina</taxon>
        <taxon>Sordariomycetes</taxon>
        <taxon>Hypocreomycetidae</taxon>
        <taxon>Hypocreales</taxon>
        <taxon>Nectriaceae</taxon>
        <taxon>Fusarium</taxon>
        <taxon>Fusarium redolens species complex</taxon>
    </lineage>
</organism>
<dbReference type="Proteomes" id="UP000720189">
    <property type="component" value="Unassembled WGS sequence"/>
</dbReference>
<keyword evidence="3" id="KW-1185">Reference proteome</keyword>
<comment type="caution">
    <text evidence="2">The sequence shown here is derived from an EMBL/GenBank/DDBJ whole genome shotgun (WGS) entry which is preliminary data.</text>
</comment>
<evidence type="ECO:0000256" key="1">
    <source>
        <dbReference type="SAM" id="MobiDB-lite"/>
    </source>
</evidence>
<feature type="compositionally biased region" description="Polar residues" evidence="1">
    <location>
        <begin position="115"/>
        <end position="136"/>
    </location>
</feature>
<dbReference type="RefSeq" id="XP_046055374.1">
    <property type="nucleotide sequence ID" value="XM_046189586.1"/>
</dbReference>
<dbReference type="OrthoDB" id="5075554at2759"/>
<reference evidence="2" key="1">
    <citation type="journal article" date="2021" name="Nat. Commun.">
        <title>Genetic determinants of endophytism in the Arabidopsis root mycobiome.</title>
        <authorList>
            <person name="Mesny F."/>
            <person name="Miyauchi S."/>
            <person name="Thiergart T."/>
            <person name="Pickel B."/>
            <person name="Atanasova L."/>
            <person name="Karlsson M."/>
            <person name="Huettel B."/>
            <person name="Barry K.W."/>
            <person name="Haridas S."/>
            <person name="Chen C."/>
            <person name="Bauer D."/>
            <person name="Andreopoulos W."/>
            <person name="Pangilinan J."/>
            <person name="LaButti K."/>
            <person name="Riley R."/>
            <person name="Lipzen A."/>
            <person name="Clum A."/>
            <person name="Drula E."/>
            <person name="Henrissat B."/>
            <person name="Kohler A."/>
            <person name="Grigoriev I.V."/>
            <person name="Martin F.M."/>
            <person name="Hacquard S."/>
        </authorList>
    </citation>
    <scope>NUCLEOTIDE SEQUENCE</scope>
    <source>
        <strain evidence="2">MPI-CAGE-AT-0023</strain>
    </source>
</reference>
<name>A0A9P9KS44_FUSRE</name>
<evidence type="ECO:0000313" key="3">
    <source>
        <dbReference type="Proteomes" id="UP000720189"/>
    </source>
</evidence>
<feature type="region of interest" description="Disordered" evidence="1">
    <location>
        <begin position="100"/>
        <end position="137"/>
    </location>
</feature>
<dbReference type="AlphaFoldDB" id="A0A9P9KS44"/>
<dbReference type="EMBL" id="JAGMUX010000002">
    <property type="protein sequence ID" value="KAH7267555.1"/>
    <property type="molecule type" value="Genomic_DNA"/>
</dbReference>